<dbReference type="GO" id="GO:0004364">
    <property type="term" value="F:glutathione transferase activity"/>
    <property type="evidence" value="ECO:0007669"/>
    <property type="project" value="UniProtKB-EC"/>
</dbReference>
<comment type="similarity">
    <text evidence="2">Belongs to the GST superfamily. Mu family.</text>
</comment>
<evidence type="ECO:0000256" key="1">
    <source>
        <dbReference type="ARBA" id="ARBA00003701"/>
    </source>
</evidence>
<evidence type="ECO:0000256" key="2">
    <source>
        <dbReference type="ARBA" id="ARBA00005861"/>
    </source>
</evidence>
<sequence length="149" mass="16937">MAIHRYLAEKFKPELLGSDPACKAQVAMVEHVLRDVKNQITMPAYRGEDKQPIIDAAAAKLPSLVEWLGGKAFLCGPTPTFVDFYFFEILNWLQFVHGEEAWQSTYASLETYRQNVANLPGLKEYLEEPDCPEKSRTFNNKIAKINNTV</sequence>
<evidence type="ECO:0000313" key="7">
    <source>
        <dbReference type="EMBL" id="CAE0651076.1"/>
    </source>
</evidence>
<dbReference type="SUPFAM" id="SSF47616">
    <property type="entry name" value="GST C-terminal domain-like"/>
    <property type="match status" value="1"/>
</dbReference>
<dbReference type="EC" id="2.5.1.18" evidence="3"/>
<reference evidence="7" key="1">
    <citation type="submission" date="2021-01" db="EMBL/GenBank/DDBJ databases">
        <authorList>
            <person name="Corre E."/>
            <person name="Pelletier E."/>
            <person name="Niang G."/>
            <person name="Scheremetjew M."/>
            <person name="Finn R."/>
            <person name="Kale V."/>
            <person name="Holt S."/>
            <person name="Cochrane G."/>
            <person name="Meng A."/>
            <person name="Brown T."/>
            <person name="Cohen L."/>
        </authorList>
    </citation>
    <scope>NUCLEOTIDE SEQUENCE</scope>
    <source>
        <strain evidence="7">CCMP3107</strain>
    </source>
</reference>
<evidence type="ECO:0000259" key="6">
    <source>
        <dbReference type="PROSITE" id="PS50405"/>
    </source>
</evidence>
<dbReference type="Pfam" id="PF14497">
    <property type="entry name" value="GST_C_3"/>
    <property type="match status" value="1"/>
</dbReference>
<dbReference type="InterPro" id="IPR010987">
    <property type="entry name" value="Glutathione-S-Trfase_C-like"/>
</dbReference>
<keyword evidence="4" id="KW-0808">Transferase</keyword>
<evidence type="ECO:0000256" key="4">
    <source>
        <dbReference type="ARBA" id="ARBA00022679"/>
    </source>
</evidence>
<comment type="function">
    <text evidence="1">Conjugation of reduced glutathione to a wide number of exogenous and endogenous hydrophobic electrophiles.</text>
</comment>
<dbReference type="PROSITE" id="PS50405">
    <property type="entry name" value="GST_CTER"/>
    <property type="match status" value="1"/>
</dbReference>
<name>A0A6V1NUD3_HETAK</name>
<feature type="domain" description="GST C-terminal" evidence="6">
    <location>
        <begin position="19"/>
        <end position="138"/>
    </location>
</feature>
<dbReference type="PANTHER" id="PTHR11571:SF222">
    <property type="entry name" value="GLUTATHIONE TRANSFERASE"/>
    <property type="match status" value="1"/>
</dbReference>
<dbReference type="PANTHER" id="PTHR11571">
    <property type="entry name" value="GLUTATHIONE S-TRANSFERASE"/>
    <property type="match status" value="1"/>
</dbReference>
<protein>
    <recommendedName>
        <fullName evidence="3">glutathione transferase</fullName>
        <ecNumber evidence="3">2.5.1.18</ecNumber>
    </recommendedName>
</protein>
<dbReference type="InterPro" id="IPR004046">
    <property type="entry name" value="GST_C"/>
</dbReference>
<evidence type="ECO:0000256" key="5">
    <source>
        <dbReference type="ARBA" id="ARBA00047960"/>
    </source>
</evidence>
<dbReference type="EMBL" id="HBIU01058164">
    <property type="protein sequence ID" value="CAE0651076.1"/>
    <property type="molecule type" value="Transcribed_RNA"/>
</dbReference>
<comment type="catalytic activity">
    <reaction evidence="5">
        <text>RX + glutathione = an S-substituted glutathione + a halide anion + H(+)</text>
        <dbReference type="Rhea" id="RHEA:16437"/>
        <dbReference type="ChEBI" id="CHEBI:15378"/>
        <dbReference type="ChEBI" id="CHEBI:16042"/>
        <dbReference type="ChEBI" id="CHEBI:17792"/>
        <dbReference type="ChEBI" id="CHEBI:57925"/>
        <dbReference type="ChEBI" id="CHEBI:90779"/>
        <dbReference type="EC" id="2.5.1.18"/>
    </reaction>
</comment>
<dbReference type="AlphaFoldDB" id="A0A6V1NUD3"/>
<dbReference type="Gene3D" id="1.20.1050.130">
    <property type="match status" value="1"/>
</dbReference>
<evidence type="ECO:0000256" key="3">
    <source>
        <dbReference type="ARBA" id="ARBA00012452"/>
    </source>
</evidence>
<organism evidence="7">
    <name type="scientific">Heterosigma akashiwo</name>
    <name type="common">Chromophytic alga</name>
    <name type="synonym">Heterosigma carterae</name>
    <dbReference type="NCBI Taxonomy" id="2829"/>
    <lineage>
        <taxon>Eukaryota</taxon>
        <taxon>Sar</taxon>
        <taxon>Stramenopiles</taxon>
        <taxon>Ochrophyta</taxon>
        <taxon>Raphidophyceae</taxon>
        <taxon>Chattonellales</taxon>
        <taxon>Chattonellaceae</taxon>
        <taxon>Heterosigma</taxon>
    </lineage>
</organism>
<proteinExistence type="inferred from homology"/>
<dbReference type="InterPro" id="IPR036282">
    <property type="entry name" value="Glutathione-S-Trfase_C_sf"/>
</dbReference>
<accession>A0A6V1NUD3</accession>
<gene>
    <name evidence="7" type="ORF">HAKA00212_LOCUS25301</name>
</gene>
<dbReference type="InterPro" id="IPR050213">
    <property type="entry name" value="GST_superfamily"/>
</dbReference>
<dbReference type="GO" id="GO:0006749">
    <property type="term" value="P:glutathione metabolic process"/>
    <property type="evidence" value="ECO:0007669"/>
    <property type="project" value="TreeGrafter"/>
</dbReference>